<evidence type="ECO:0000256" key="3">
    <source>
        <dbReference type="ARBA" id="ARBA00022723"/>
    </source>
</evidence>
<organism evidence="9 10">
    <name type="scientific">Lentinula raphanica</name>
    <dbReference type="NCBI Taxonomy" id="153919"/>
    <lineage>
        <taxon>Eukaryota</taxon>
        <taxon>Fungi</taxon>
        <taxon>Dikarya</taxon>
        <taxon>Basidiomycota</taxon>
        <taxon>Agaricomycotina</taxon>
        <taxon>Agaricomycetes</taxon>
        <taxon>Agaricomycetidae</taxon>
        <taxon>Agaricales</taxon>
        <taxon>Marasmiineae</taxon>
        <taxon>Omphalotaceae</taxon>
        <taxon>Lentinula</taxon>
    </lineage>
</organism>
<evidence type="ECO:0000256" key="5">
    <source>
        <dbReference type="ARBA" id="ARBA00022989"/>
    </source>
</evidence>
<evidence type="ECO:0000259" key="8">
    <source>
        <dbReference type="Pfam" id="PF00122"/>
    </source>
</evidence>
<feature type="domain" description="P-type ATPase A" evidence="8">
    <location>
        <begin position="82"/>
        <end position="172"/>
    </location>
</feature>
<name>A0AA38NWP6_9AGAR</name>
<keyword evidence="3" id="KW-0479">Metal-binding</keyword>
<dbReference type="Pfam" id="PF00122">
    <property type="entry name" value="E1-E2_ATPase"/>
    <property type="match status" value="1"/>
</dbReference>
<dbReference type="Gene3D" id="2.70.150.10">
    <property type="entry name" value="Calcium-transporting ATPase, cytoplasmic transduction domain A"/>
    <property type="match status" value="1"/>
</dbReference>
<evidence type="ECO:0000256" key="6">
    <source>
        <dbReference type="ARBA" id="ARBA00023136"/>
    </source>
</evidence>
<evidence type="ECO:0000313" key="10">
    <source>
        <dbReference type="Proteomes" id="UP001163846"/>
    </source>
</evidence>
<dbReference type="GO" id="GO:0055070">
    <property type="term" value="P:copper ion homeostasis"/>
    <property type="evidence" value="ECO:0007669"/>
    <property type="project" value="TreeGrafter"/>
</dbReference>
<evidence type="ECO:0000256" key="1">
    <source>
        <dbReference type="ARBA" id="ARBA00004370"/>
    </source>
</evidence>
<feature type="non-terminal residue" evidence="9">
    <location>
        <position position="1"/>
    </location>
</feature>
<keyword evidence="2 7" id="KW-0812">Transmembrane</keyword>
<accession>A0AA38NWP6</accession>
<evidence type="ECO:0000256" key="7">
    <source>
        <dbReference type="SAM" id="Phobius"/>
    </source>
</evidence>
<proteinExistence type="predicted"/>
<keyword evidence="10" id="KW-1185">Reference proteome</keyword>
<dbReference type="PANTHER" id="PTHR43520:SF8">
    <property type="entry name" value="P-TYPE CU(+) TRANSPORTER"/>
    <property type="match status" value="1"/>
</dbReference>
<keyword evidence="5 7" id="KW-1133">Transmembrane helix</keyword>
<dbReference type="GO" id="GO:0043682">
    <property type="term" value="F:P-type divalent copper transporter activity"/>
    <property type="evidence" value="ECO:0007669"/>
    <property type="project" value="TreeGrafter"/>
</dbReference>
<dbReference type="PANTHER" id="PTHR43520">
    <property type="entry name" value="ATP7, ISOFORM B"/>
    <property type="match status" value="1"/>
</dbReference>
<dbReference type="AlphaFoldDB" id="A0AA38NWP6"/>
<feature type="non-terminal residue" evidence="9">
    <location>
        <position position="172"/>
    </location>
</feature>
<sequence>VLEMLGSASAYFYSLASLACAAFNNTPDFRPMRFFNTTPDFRPMLFFNTSTMFIMFVSMGRYLENKAKGRTSAAFIDLMPLAPSMATIYTDAECTQEKKIATELVEVGDTVKVVPGDYIPADGNVIQGSSSVDESAITGEAVAVLKQVGDTLVGGTVNGLRTFDMVVTRAGK</sequence>
<dbReference type="GO" id="GO:0016020">
    <property type="term" value="C:membrane"/>
    <property type="evidence" value="ECO:0007669"/>
    <property type="project" value="UniProtKB-SubCell"/>
</dbReference>
<gene>
    <name evidence="9" type="ORF">F5878DRAFT_522071</name>
</gene>
<feature type="transmembrane region" description="Helical" evidence="7">
    <location>
        <begin position="45"/>
        <end position="63"/>
    </location>
</feature>
<keyword evidence="4" id="KW-1278">Translocase</keyword>
<comment type="subcellular location">
    <subcellularLocation>
        <location evidence="1">Membrane</location>
    </subcellularLocation>
</comment>
<reference evidence="9" key="1">
    <citation type="submission" date="2022-08" db="EMBL/GenBank/DDBJ databases">
        <authorList>
            <consortium name="DOE Joint Genome Institute"/>
            <person name="Min B."/>
            <person name="Riley R."/>
            <person name="Sierra-Patev S."/>
            <person name="Naranjo-Ortiz M."/>
            <person name="Looney B."/>
            <person name="Konkel Z."/>
            <person name="Slot J.C."/>
            <person name="Sakamoto Y."/>
            <person name="Steenwyk J.L."/>
            <person name="Rokas A."/>
            <person name="Carro J."/>
            <person name="Camarero S."/>
            <person name="Ferreira P."/>
            <person name="Molpeceres G."/>
            <person name="Ruiz-Duenas F.J."/>
            <person name="Serrano A."/>
            <person name="Henrissat B."/>
            <person name="Drula E."/>
            <person name="Hughes K.W."/>
            <person name="Mata J.L."/>
            <person name="Ishikawa N.K."/>
            <person name="Vargas-Isla R."/>
            <person name="Ushijima S."/>
            <person name="Smith C.A."/>
            <person name="Ahrendt S."/>
            <person name="Andreopoulos W."/>
            <person name="He G."/>
            <person name="Labutti K."/>
            <person name="Lipzen A."/>
            <person name="Ng V."/>
            <person name="Sandor L."/>
            <person name="Barry K."/>
            <person name="Martinez A.T."/>
            <person name="Xiao Y."/>
            <person name="Gibbons J.G."/>
            <person name="Terashima K."/>
            <person name="Hibbett D.S."/>
            <person name="Grigoriev I.V."/>
        </authorList>
    </citation>
    <scope>NUCLEOTIDE SEQUENCE</scope>
    <source>
        <strain evidence="9">TFB9207</strain>
    </source>
</reference>
<dbReference type="InterPro" id="IPR059000">
    <property type="entry name" value="ATPase_P-type_domA"/>
</dbReference>
<evidence type="ECO:0000313" key="9">
    <source>
        <dbReference type="EMBL" id="KAJ3832029.1"/>
    </source>
</evidence>
<protein>
    <submittedName>
        <fullName evidence="9">E1-E2 ATPase-domain-containing protein</fullName>
    </submittedName>
</protein>
<dbReference type="Proteomes" id="UP001163846">
    <property type="component" value="Unassembled WGS sequence"/>
</dbReference>
<dbReference type="GO" id="GO:0005507">
    <property type="term" value="F:copper ion binding"/>
    <property type="evidence" value="ECO:0007669"/>
    <property type="project" value="TreeGrafter"/>
</dbReference>
<comment type="caution">
    <text evidence="9">The sequence shown here is derived from an EMBL/GenBank/DDBJ whole genome shotgun (WGS) entry which is preliminary data.</text>
</comment>
<evidence type="ECO:0000256" key="4">
    <source>
        <dbReference type="ARBA" id="ARBA00022967"/>
    </source>
</evidence>
<dbReference type="EMBL" id="MU807109">
    <property type="protein sequence ID" value="KAJ3832029.1"/>
    <property type="molecule type" value="Genomic_DNA"/>
</dbReference>
<dbReference type="SUPFAM" id="SSF81653">
    <property type="entry name" value="Calcium ATPase, transduction domain A"/>
    <property type="match status" value="1"/>
</dbReference>
<dbReference type="InterPro" id="IPR008250">
    <property type="entry name" value="ATPase_P-typ_transduc_dom_A_sf"/>
</dbReference>
<keyword evidence="6 7" id="KW-0472">Membrane</keyword>
<evidence type="ECO:0000256" key="2">
    <source>
        <dbReference type="ARBA" id="ARBA00022692"/>
    </source>
</evidence>
<dbReference type="FunFam" id="2.70.150.10:FF:000002">
    <property type="entry name" value="Copper-transporting ATPase 1, putative"/>
    <property type="match status" value="1"/>
</dbReference>